<reference evidence="3" key="1">
    <citation type="submission" date="2017-11" db="EMBL/GenBank/DDBJ databases">
        <authorList>
            <person name="Lima N.C."/>
            <person name="Parody-Merino A.M."/>
            <person name="Battley P.F."/>
            <person name="Fidler A.E."/>
            <person name="Prosdocimi F."/>
        </authorList>
    </citation>
    <scope>NUCLEOTIDE SEQUENCE [LARGE SCALE GENOMIC DNA]</scope>
</reference>
<dbReference type="EMBL" id="KZ505655">
    <property type="protein sequence ID" value="PKU48357.1"/>
    <property type="molecule type" value="Genomic_DNA"/>
</dbReference>
<organism evidence="2 3">
    <name type="scientific">Limosa lapponica baueri</name>
    <dbReference type="NCBI Taxonomy" id="1758121"/>
    <lineage>
        <taxon>Eukaryota</taxon>
        <taxon>Metazoa</taxon>
        <taxon>Chordata</taxon>
        <taxon>Craniata</taxon>
        <taxon>Vertebrata</taxon>
        <taxon>Euteleostomi</taxon>
        <taxon>Archelosauria</taxon>
        <taxon>Archosauria</taxon>
        <taxon>Dinosauria</taxon>
        <taxon>Saurischia</taxon>
        <taxon>Theropoda</taxon>
        <taxon>Coelurosauria</taxon>
        <taxon>Aves</taxon>
        <taxon>Neognathae</taxon>
        <taxon>Neoaves</taxon>
        <taxon>Charadriiformes</taxon>
        <taxon>Scolopacidae</taxon>
        <taxon>Limosa</taxon>
    </lineage>
</organism>
<keyword evidence="2" id="KW-0695">RNA-directed DNA polymerase</keyword>
<name>A0A2I0UQQ0_LIMLA</name>
<evidence type="ECO:0000313" key="3">
    <source>
        <dbReference type="Proteomes" id="UP000233556"/>
    </source>
</evidence>
<feature type="domain" description="Reverse transcriptase" evidence="1">
    <location>
        <begin position="1"/>
        <end position="179"/>
    </location>
</feature>
<accession>A0A2I0UQQ0</accession>
<dbReference type="AlphaFoldDB" id="A0A2I0UQQ0"/>
<dbReference type="InterPro" id="IPR000477">
    <property type="entry name" value="RT_dom"/>
</dbReference>
<sequence length="314" mass="34678">MTHLVHEGKAVDVVYLYISKAFDTVSHSIFLEKLAAYGLDESTLCWVKNWLDGQAQRVVVNGVKSSSQLVTSGVPRGSVLGPVLFSIFINNLDEVIECTLSKSVDDTKLGGTTKVLEGKVALQRDLDRLDRWAEANSTRFNKTKHLGHNSSMQRYRIGEECLESCLAEKDLRAFVNSWLNEPEACPVGQEGQHHPGLYQKQRALVDKGRATDIIYLNLGKALDAVLHNTVVSKLERHGFDRRTTRWIRNWLDGCTQRVVVNGSISKRRVVMSGVPQALVLGLVLFNVFVGNMDSGLSAPSASLLTTPNCVGQST</sequence>
<evidence type="ECO:0000313" key="2">
    <source>
        <dbReference type="EMBL" id="PKU48357.1"/>
    </source>
</evidence>
<dbReference type="OrthoDB" id="1418194at2759"/>
<proteinExistence type="predicted"/>
<protein>
    <submittedName>
        <fullName evidence="2">Rna-directed dna polymerase from mobile element jockey-like</fullName>
    </submittedName>
</protein>
<gene>
    <name evidence="2" type="ORF">llap_1357</name>
</gene>
<dbReference type="GO" id="GO:0003964">
    <property type="term" value="F:RNA-directed DNA polymerase activity"/>
    <property type="evidence" value="ECO:0007669"/>
    <property type="project" value="UniProtKB-KW"/>
</dbReference>
<keyword evidence="3" id="KW-1185">Reference proteome</keyword>
<keyword evidence="2" id="KW-0808">Transferase</keyword>
<dbReference type="PROSITE" id="PS50878">
    <property type="entry name" value="RT_POL"/>
    <property type="match status" value="1"/>
</dbReference>
<dbReference type="Pfam" id="PF00078">
    <property type="entry name" value="RVT_1"/>
    <property type="match status" value="1"/>
</dbReference>
<reference evidence="3" key="2">
    <citation type="submission" date="2017-12" db="EMBL/GenBank/DDBJ databases">
        <title>Genome sequence of the Bar-tailed Godwit (Limosa lapponica baueri).</title>
        <authorList>
            <person name="Lima N.C.B."/>
            <person name="Parody-Merino A.M."/>
            <person name="Battley P.F."/>
            <person name="Fidler A.E."/>
            <person name="Prosdocimi F."/>
        </authorList>
    </citation>
    <scope>NUCLEOTIDE SEQUENCE [LARGE SCALE GENOMIC DNA]</scope>
</reference>
<evidence type="ECO:0000259" key="1">
    <source>
        <dbReference type="PROSITE" id="PS50878"/>
    </source>
</evidence>
<dbReference type="PANTHER" id="PTHR33332">
    <property type="entry name" value="REVERSE TRANSCRIPTASE DOMAIN-CONTAINING PROTEIN"/>
    <property type="match status" value="1"/>
</dbReference>
<dbReference type="Proteomes" id="UP000233556">
    <property type="component" value="Unassembled WGS sequence"/>
</dbReference>
<keyword evidence="2" id="KW-0548">Nucleotidyltransferase</keyword>